<dbReference type="PANTHER" id="PTHR13887">
    <property type="entry name" value="GLUTATHIONE S-TRANSFERASE KAPPA"/>
    <property type="match status" value="1"/>
</dbReference>
<dbReference type="Pfam" id="PF13743">
    <property type="entry name" value="Thioredoxin_5"/>
    <property type="match status" value="1"/>
</dbReference>
<protein>
    <submittedName>
        <fullName evidence="2">Predicted dithiol-disulfide isomerase, DsbA family</fullName>
    </submittedName>
</protein>
<reference evidence="2 3" key="1">
    <citation type="submission" date="2016-10" db="EMBL/GenBank/DDBJ databases">
        <authorList>
            <person name="de Groot N.N."/>
        </authorList>
    </citation>
    <scope>NUCLEOTIDE SEQUENCE [LARGE SCALE GENOMIC DNA]</scope>
    <source>
        <strain evidence="2 3">CGMCC 1.7031</strain>
    </source>
</reference>
<evidence type="ECO:0000313" key="3">
    <source>
        <dbReference type="Proteomes" id="UP000199354"/>
    </source>
</evidence>
<keyword evidence="3" id="KW-1185">Reference proteome</keyword>
<feature type="chain" id="PRO_5011562599" evidence="1">
    <location>
        <begin position="23"/>
        <end position="329"/>
    </location>
</feature>
<keyword evidence="2" id="KW-0413">Isomerase</keyword>
<dbReference type="Proteomes" id="UP000199354">
    <property type="component" value="Unassembled WGS sequence"/>
</dbReference>
<keyword evidence="1" id="KW-0732">Signal</keyword>
<name>A0A1G5JJG7_9FLAO</name>
<evidence type="ECO:0000313" key="2">
    <source>
        <dbReference type="EMBL" id="SCY88030.1"/>
    </source>
</evidence>
<dbReference type="STRING" id="490189.SAMN02927903_02725"/>
<dbReference type="EMBL" id="FMVF01000014">
    <property type="protein sequence ID" value="SCY88030.1"/>
    <property type="molecule type" value="Genomic_DNA"/>
</dbReference>
<dbReference type="CDD" id="cd03025">
    <property type="entry name" value="DsbA_FrnE_like"/>
    <property type="match status" value="1"/>
</dbReference>
<proteinExistence type="predicted"/>
<dbReference type="PANTHER" id="PTHR13887:SF47">
    <property type="entry name" value="CLPXP ADAPTER PROTEIN SPXH"/>
    <property type="match status" value="1"/>
</dbReference>
<dbReference type="AlphaFoldDB" id="A0A1G5JJG7"/>
<sequence length="329" mass="36644">MANSAKTTAALLLTLLSGSGCQSQNNKPMENNPLLCNPEKGLCEIPGTPTQNSTTAVQAVEKPIKVVYFTDPICSSCWGIEPQLRKLKLEYGQSIDIEYRMGGLLPDWSYNSGGISKPSDVAHHWDEVSAYYDMPIDGDVWLEDPLDSSYPPSIAFKAAQLQDQQKALLFLREIREMVFLQKKNIAKRDNLALAARKVGLDITQFKTDFEGRAKLLFEEDLKLGRAMGVRGFPTMIFSNTDGKNATVYGSKPYGDYEQAIKSLHPLAAKATYDQNWQAVFAKYTTLTAREFAELTQTPRANAEKTLNELTANGALEKQTTKNGSIWKRR</sequence>
<gene>
    <name evidence="2" type="ORF">SAMN02927903_02725</name>
</gene>
<dbReference type="SUPFAM" id="SSF52833">
    <property type="entry name" value="Thioredoxin-like"/>
    <property type="match status" value="1"/>
</dbReference>
<feature type="signal peptide" evidence="1">
    <location>
        <begin position="1"/>
        <end position="22"/>
    </location>
</feature>
<dbReference type="GO" id="GO:0016853">
    <property type="term" value="F:isomerase activity"/>
    <property type="evidence" value="ECO:0007669"/>
    <property type="project" value="UniProtKB-KW"/>
</dbReference>
<dbReference type="PROSITE" id="PS51257">
    <property type="entry name" value="PROKAR_LIPOPROTEIN"/>
    <property type="match status" value="1"/>
</dbReference>
<dbReference type="Gene3D" id="3.40.30.10">
    <property type="entry name" value="Glutaredoxin"/>
    <property type="match status" value="1"/>
</dbReference>
<organism evidence="2 3">
    <name type="scientific">Flavobacterium caeni</name>
    <dbReference type="NCBI Taxonomy" id="490189"/>
    <lineage>
        <taxon>Bacteria</taxon>
        <taxon>Pseudomonadati</taxon>
        <taxon>Bacteroidota</taxon>
        <taxon>Flavobacteriia</taxon>
        <taxon>Flavobacteriales</taxon>
        <taxon>Flavobacteriaceae</taxon>
        <taxon>Flavobacterium</taxon>
    </lineage>
</organism>
<dbReference type="Gene3D" id="1.10.472.60">
    <property type="entry name" value="putative protein disulfide isomerase domain"/>
    <property type="match status" value="1"/>
</dbReference>
<accession>A0A1G5JJG7</accession>
<evidence type="ECO:0000256" key="1">
    <source>
        <dbReference type="SAM" id="SignalP"/>
    </source>
</evidence>
<dbReference type="InterPro" id="IPR036249">
    <property type="entry name" value="Thioredoxin-like_sf"/>
</dbReference>